<reference evidence="2 3" key="1">
    <citation type="journal article" date="2019" name="Sci. Rep.">
        <title>Orb-weaving spider Araneus ventricosus genome elucidates the spidroin gene catalogue.</title>
        <authorList>
            <person name="Kono N."/>
            <person name="Nakamura H."/>
            <person name="Ohtoshi R."/>
            <person name="Moran D.A.P."/>
            <person name="Shinohara A."/>
            <person name="Yoshida Y."/>
            <person name="Fujiwara M."/>
            <person name="Mori M."/>
            <person name="Tomita M."/>
            <person name="Arakawa K."/>
        </authorList>
    </citation>
    <scope>NUCLEOTIDE SEQUENCE [LARGE SCALE GENOMIC DNA]</scope>
</reference>
<accession>A0A4Y2LQ87</accession>
<proteinExistence type="predicted"/>
<comment type="caution">
    <text evidence="2">The sequence shown here is derived from an EMBL/GenBank/DDBJ whole genome shotgun (WGS) entry which is preliminary data.</text>
</comment>
<evidence type="ECO:0000313" key="2">
    <source>
        <dbReference type="EMBL" id="GBN15517.1"/>
    </source>
</evidence>
<dbReference type="Proteomes" id="UP000499080">
    <property type="component" value="Unassembled WGS sequence"/>
</dbReference>
<dbReference type="AlphaFoldDB" id="A0A4Y2LQ87"/>
<evidence type="ECO:0000256" key="1">
    <source>
        <dbReference type="SAM" id="Phobius"/>
    </source>
</evidence>
<protein>
    <submittedName>
        <fullName evidence="2">Uncharacterized protein</fullName>
    </submittedName>
</protein>
<feature type="transmembrane region" description="Helical" evidence="1">
    <location>
        <begin position="6"/>
        <end position="24"/>
    </location>
</feature>
<organism evidence="2 3">
    <name type="scientific">Araneus ventricosus</name>
    <name type="common">Orbweaver spider</name>
    <name type="synonym">Epeira ventricosa</name>
    <dbReference type="NCBI Taxonomy" id="182803"/>
    <lineage>
        <taxon>Eukaryota</taxon>
        <taxon>Metazoa</taxon>
        <taxon>Ecdysozoa</taxon>
        <taxon>Arthropoda</taxon>
        <taxon>Chelicerata</taxon>
        <taxon>Arachnida</taxon>
        <taxon>Araneae</taxon>
        <taxon>Araneomorphae</taxon>
        <taxon>Entelegynae</taxon>
        <taxon>Araneoidea</taxon>
        <taxon>Araneidae</taxon>
        <taxon>Araneus</taxon>
    </lineage>
</organism>
<dbReference type="EMBL" id="BGPR01006034">
    <property type="protein sequence ID" value="GBN15517.1"/>
    <property type="molecule type" value="Genomic_DNA"/>
</dbReference>
<keyword evidence="1" id="KW-0472">Membrane</keyword>
<keyword evidence="1" id="KW-1133">Transmembrane helix</keyword>
<keyword evidence="1" id="KW-0812">Transmembrane</keyword>
<evidence type="ECO:0000313" key="3">
    <source>
        <dbReference type="Proteomes" id="UP000499080"/>
    </source>
</evidence>
<sequence>MKTGGISLFGISYGVTALCNYAFLPSFIPRCKCELQTSFCHLLQYLRRCTSSELENRYSLSEFFIRGKSHKGKEILNLSFFSSLFTKPPDIHGVVLDGNILASFIIRVVLLEYRLLRLSSELLMAEILLFCNERRLRHFLPKEVSLITDEDLLGDASTQSLDSDTNVPTPYFPELAPSPFVFEKSAEKSHGHSDEIRGKFVSVASGSGLPKNFSYPP</sequence>
<name>A0A4Y2LQ87_ARAVE</name>
<gene>
    <name evidence="2" type="ORF">AVEN_52276_1</name>
</gene>
<keyword evidence="3" id="KW-1185">Reference proteome</keyword>